<reference evidence="2" key="1">
    <citation type="journal article" date="2019" name="Sci. Rep.">
        <title>Draft genome of Tanacetum cinerariifolium, the natural source of mosquito coil.</title>
        <authorList>
            <person name="Yamashiro T."/>
            <person name="Shiraishi A."/>
            <person name="Satake H."/>
            <person name="Nakayama K."/>
        </authorList>
    </citation>
    <scope>NUCLEOTIDE SEQUENCE</scope>
</reference>
<organism evidence="2">
    <name type="scientific">Tanacetum cinerariifolium</name>
    <name type="common">Dalmatian daisy</name>
    <name type="synonym">Chrysanthemum cinerariifolium</name>
    <dbReference type="NCBI Taxonomy" id="118510"/>
    <lineage>
        <taxon>Eukaryota</taxon>
        <taxon>Viridiplantae</taxon>
        <taxon>Streptophyta</taxon>
        <taxon>Embryophyta</taxon>
        <taxon>Tracheophyta</taxon>
        <taxon>Spermatophyta</taxon>
        <taxon>Magnoliopsida</taxon>
        <taxon>eudicotyledons</taxon>
        <taxon>Gunneridae</taxon>
        <taxon>Pentapetalae</taxon>
        <taxon>asterids</taxon>
        <taxon>campanulids</taxon>
        <taxon>Asterales</taxon>
        <taxon>Asteraceae</taxon>
        <taxon>Asteroideae</taxon>
        <taxon>Anthemideae</taxon>
        <taxon>Anthemidinae</taxon>
        <taxon>Tanacetum</taxon>
    </lineage>
</organism>
<sequence>MVNFLKDIQCASSEHYEVHEMHDVVQPNCVVVSDTEYTGDSNMIPYDQYVKDNVKPIVQNNASSVSNDASMIIINEMPELTSRCDSVKEHTKVVDASLTIELAIYKEQVKLYERRAKFELTVREQKIDEQLRIIITDRNIKEENLKKELHFVKMQLQSTINHNKSMVEEVTSLKKDFKQKENKYLKEFLDMKALKEKVEDKLFKQGQSLQTIHMLCKPKPYYDEQRKHVPAIVHNSEDTIKIAEITKKKMNEKMKTPLWTHNKINIRPPDYSKQNFLATFTPQTRLTPKQIFWSKDVLKMKTKALAEHAKAAKPVRALTVFSKMHDAHTVVQARYLELETELSKLKDKIQKDDHDVMVKPFSNLEDGPYFDLTFEIKKLKASIQGKDNAIRKLRTQIYQLQETHSEADCTLNFKALDIQITQLTEKVSVLQEQNELVENAKVKQHYKDYSVTPKVLAPGIYAIDVEPIPPRFRNNREVYLKYLKHLKESVATIHEIVEEARVKRTLDSSLAFACLYTKRSQELVEYAIGTCPKDFHK</sequence>
<name>A0A6L2NPG5_TANCI</name>
<feature type="coiled-coil region" evidence="1">
    <location>
        <begin position="328"/>
        <end position="440"/>
    </location>
</feature>
<protein>
    <recommendedName>
        <fullName evidence="3">Integrase, catalytic region, zinc finger, CCHC-type, peptidase aspartic, catalytic</fullName>
    </recommendedName>
</protein>
<comment type="caution">
    <text evidence="2">The sequence shown here is derived from an EMBL/GenBank/DDBJ whole genome shotgun (WGS) entry which is preliminary data.</text>
</comment>
<dbReference type="AlphaFoldDB" id="A0A6L2NPG5"/>
<keyword evidence="1" id="KW-0175">Coiled coil</keyword>
<evidence type="ECO:0000256" key="1">
    <source>
        <dbReference type="SAM" id="Coils"/>
    </source>
</evidence>
<proteinExistence type="predicted"/>
<accession>A0A6L2NPG5</accession>
<evidence type="ECO:0000313" key="2">
    <source>
        <dbReference type="EMBL" id="GEU88083.1"/>
    </source>
</evidence>
<gene>
    <name evidence="2" type="ORF">Tci_060061</name>
</gene>
<dbReference type="EMBL" id="BKCJ010009671">
    <property type="protein sequence ID" value="GEU88083.1"/>
    <property type="molecule type" value="Genomic_DNA"/>
</dbReference>
<evidence type="ECO:0008006" key="3">
    <source>
        <dbReference type="Google" id="ProtNLM"/>
    </source>
</evidence>